<dbReference type="PANTHER" id="PTHR31317:SF3">
    <property type="entry name" value="OS07G0133500 PROTEIN"/>
    <property type="match status" value="1"/>
</dbReference>
<dbReference type="PANTHER" id="PTHR31317">
    <property type="entry name" value="OS08G0163500 PROTEIN"/>
    <property type="match status" value="1"/>
</dbReference>
<reference evidence="2 3" key="1">
    <citation type="submission" date="2020-08" db="EMBL/GenBank/DDBJ databases">
        <title>Plant Genome Project.</title>
        <authorList>
            <person name="Zhang R.-G."/>
        </authorList>
    </citation>
    <scope>NUCLEOTIDE SEQUENCE [LARGE SCALE GENOMIC DNA]</scope>
    <source>
        <tissue evidence="2">Rhizome</tissue>
    </source>
</reference>
<evidence type="ECO:0000256" key="1">
    <source>
        <dbReference type="SAM" id="MobiDB-lite"/>
    </source>
</evidence>
<dbReference type="AlphaFoldDB" id="A0A8J5FYT0"/>
<dbReference type="Pfam" id="PF06219">
    <property type="entry name" value="DUF1005"/>
    <property type="match status" value="1"/>
</dbReference>
<dbReference type="EMBL" id="JACMSC010000012">
    <property type="protein sequence ID" value="KAG6494699.1"/>
    <property type="molecule type" value="Genomic_DNA"/>
</dbReference>
<organism evidence="2 3">
    <name type="scientific">Zingiber officinale</name>
    <name type="common">Ginger</name>
    <name type="synonym">Amomum zingiber</name>
    <dbReference type="NCBI Taxonomy" id="94328"/>
    <lineage>
        <taxon>Eukaryota</taxon>
        <taxon>Viridiplantae</taxon>
        <taxon>Streptophyta</taxon>
        <taxon>Embryophyta</taxon>
        <taxon>Tracheophyta</taxon>
        <taxon>Spermatophyta</taxon>
        <taxon>Magnoliopsida</taxon>
        <taxon>Liliopsida</taxon>
        <taxon>Zingiberales</taxon>
        <taxon>Zingiberaceae</taxon>
        <taxon>Zingiber</taxon>
    </lineage>
</organism>
<name>A0A8J5FYT0_ZINOF</name>
<protein>
    <submittedName>
        <fullName evidence="2">Uncharacterized protein</fullName>
    </submittedName>
</protein>
<evidence type="ECO:0000313" key="3">
    <source>
        <dbReference type="Proteomes" id="UP000734854"/>
    </source>
</evidence>
<dbReference type="Proteomes" id="UP000734854">
    <property type="component" value="Unassembled WGS sequence"/>
</dbReference>
<sequence length="454" mass="48006">MDPCPFVRVLVRNLALKVPAAARPAGGPGVHPSAHPCFATVRLHNHPSRHTSPVPLVPADHGSDAPAASTALAAGFHLSKSEIDRFARTSLTLFPSAASGASTTKLKVRVYSGRRGTSCGVRSGRLLGKVSLPLDLKAAAAAEGKAVVHHSAWVGVGKGAGKAQLYLTVTSEMDPKFVFEFDAEPERSPQVFQVQDNRGRQPVFTCSFSRRHNSGDPNWRSKSLPLESSSARNWPPSLAWLGKERKGWSVTVHDLSGSPVALASMVTPFVASPGTDRVSRSNPGAWLILRPGVGTWHPWARLEAWRERGGSSGDGLGYRFQLLSTNPADPRVCLAESAVSSSRGGKFTVDLTSGSPFPRTTSAPHTGGEPTTPSSAYVGFVMSSTIAGEGRRGVGPTVEVGERHVGCAEDAAAFVAVAAAVNLSMEACRLFSNKLQRGISLSNLSLRRQSSSLI</sequence>
<keyword evidence="3" id="KW-1185">Reference proteome</keyword>
<gene>
    <name evidence="2" type="ORF">ZIOFF_042460</name>
</gene>
<feature type="region of interest" description="Disordered" evidence="1">
    <location>
        <begin position="350"/>
        <end position="374"/>
    </location>
</feature>
<evidence type="ECO:0000313" key="2">
    <source>
        <dbReference type="EMBL" id="KAG6494699.1"/>
    </source>
</evidence>
<accession>A0A8J5FYT0</accession>
<dbReference type="InterPro" id="IPR010410">
    <property type="entry name" value="DUF1005"/>
</dbReference>
<dbReference type="OrthoDB" id="748166at2759"/>
<proteinExistence type="predicted"/>
<comment type="caution">
    <text evidence="2">The sequence shown here is derived from an EMBL/GenBank/DDBJ whole genome shotgun (WGS) entry which is preliminary data.</text>
</comment>